<dbReference type="Gene3D" id="1.10.3660.10">
    <property type="entry name" value="6-phosphogluconate dehydrogenase C-terminal like domain"/>
    <property type="match status" value="1"/>
</dbReference>
<evidence type="ECO:0000256" key="1">
    <source>
        <dbReference type="ARBA" id="ARBA00007964"/>
    </source>
</evidence>
<dbReference type="SUPFAM" id="SSF51735">
    <property type="entry name" value="NAD(P)-binding Rossmann-fold domains"/>
    <property type="match status" value="1"/>
</dbReference>
<evidence type="ECO:0000313" key="4">
    <source>
        <dbReference type="EMBL" id="CDZ90328.1"/>
    </source>
</evidence>
<dbReference type="PANTHER" id="PTHR21363">
    <property type="entry name" value="PREPHENATE DEHYDROGENASE"/>
    <property type="match status" value="1"/>
</dbReference>
<dbReference type="InterPro" id="IPR050812">
    <property type="entry name" value="Preph/Arog_dehydrog"/>
</dbReference>
<protein>
    <submittedName>
        <fullName evidence="4">Prephenate dehydrogenase</fullName>
        <ecNumber evidence="4">1.3.1.13</ecNumber>
    </submittedName>
</protein>
<dbReference type="InterPro" id="IPR008927">
    <property type="entry name" value="6-PGluconate_DH-like_C_sf"/>
</dbReference>
<comment type="similarity">
    <text evidence="1">Belongs to the prephenate/arogenate dehydrogenase family.</text>
</comment>
<evidence type="ECO:0000313" key="5">
    <source>
        <dbReference type="Proteomes" id="UP000042997"/>
    </source>
</evidence>
<organism evidence="4 5">
    <name type="scientific">Rhodococcus ruber</name>
    <dbReference type="NCBI Taxonomy" id="1830"/>
    <lineage>
        <taxon>Bacteria</taxon>
        <taxon>Bacillati</taxon>
        <taxon>Actinomycetota</taxon>
        <taxon>Actinomycetes</taxon>
        <taxon>Mycobacteriales</taxon>
        <taxon>Nocardiaceae</taxon>
        <taxon>Rhodococcus</taxon>
    </lineage>
</organism>
<dbReference type="EMBL" id="CCSD01000085">
    <property type="protein sequence ID" value="CDZ90328.1"/>
    <property type="molecule type" value="Genomic_DNA"/>
</dbReference>
<dbReference type="SUPFAM" id="SSF48179">
    <property type="entry name" value="6-phosphogluconate dehydrogenase C-terminal domain-like"/>
    <property type="match status" value="1"/>
</dbReference>
<accession>A0A098BP34</accession>
<reference evidence="4 5" key="1">
    <citation type="journal article" date="2014" name="Genome Announc.">
        <title>Draft Genome Sequence of Propane- and Butane-Oxidizing Actinobacterium Rhodococcus ruber IEGM 231.</title>
        <authorList>
            <person name="Ivshina I.B."/>
            <person name="Kuyukina M.S."/>
            <person name="Krivoruchko A.V."/>
            <person name="Barbe V."/>
            <person name="Fischer C."/>
        </authorList>
    </citation>
    <scope>NUCLEOTIDE SEQUENCE [LARGE SCALE GENOMIC DNA]</scope>
</reference>
<dbReference type="InterPro" id="IPR046826">
    <property type="entry name" value="PDH_N"/>
</dbReference>
<gene>
    <name evidence="4" type="primary">tyrA</name>
    <name evidence="4" type="ORF">RHRU231_710006</name>
</gene>
<dbReference type="InterPro" id="IPR036291">
    <property type="entry name" value="NAD(P)-bd_dom_sf"/>
</dbReference>
<dbReference type="NCBIfam" id="NF005108">
    <property type="entry name" value="PRK06545.1-6"/>
    <property type="match status" value="1"/>
</dbReference>
<dbReference type="EC" id="1.3.1.13" evidence="4"/>
<dbReference type="eggNOG" id="COG0287">
    <property type="taxonomic scope" value="Bacteria"/>
</dbReference>
<proteinExistence type="inferred from homology"/>
<dbReference type="AlphaFoldDB" id="A0A098BP34"/>
<keyword evidence="2 4" id="KW-0560">Oxidoreductase</keyword>
<dbReference type="Proteomes" id="UP000042997">
    <property type="component" value="Unassembled WGS sequence"/>
</dbReference>
<dbReference type="RefSeq" id="WP_040273537.1">
    <property type="nucleotide sequence ID" value="NZ_CP023714.1"/>
</dbReference>
<dbReference type="PROSITE" id="PS51176">
    <property type="entry name" value="PDH_ADH"/>
    <property type="match status" value="1"/>
</dbReference>
<dbReference type="InterPro" id="IPR003099">
    <property type="entry name" value="Prephen_DH"/>
</dbReference>
<dbReference type="GO" id="GO:0070403">
    <property type="term" value="F:NAD+ binding"/>
    <property type="evidence" value="ECO:0007669"/>
    <property type="project" value="InterPro"/>
</dbReference>
<evidence type="ECO:0000256" key="2">
    <source>
        <dbReference type="ARBA" id="ARBA00023002"/>
    </source>
</evidence>
<sequence length="320" mass="32824">MCQPGRVPTSASTPPVCVLGLGLIGGSLLRAAVAAGREAWGYNRSPEPVEAARADGFDASTDLPATLRRAAESDALVVVAVPVPAVGAVLAAVAEHAPHVALTDVVSVKSQVAALVAAHGLSARFVGGHPMAGTAESGWSAGFAELFRDAVWVVTVDEGTDPDVWTQVAELALDCGSVVVPAESGEHDAAVARVSHLPHLLAEALALSGAAGGDLALGLAAGSFRDGTRVAGTTPTLVDAMCEGNAPALLTALDETLEVLRVAREQLADGSTAELTAAGHAARRRFEQRDRRPVTGVVPGDDDWLARLREAGRRGEVWTR</sequence>
<dbReference type="Pfam" id="PF20463">
    <property type="entry name" value="PDH_C"/>
    <property type="match status" value="1"/>
</dbReference>
<name>A0A098BP34_9NOCA</name>
<dbReference type="GO" id="GO:0008977">
    <property type="term" value="F:prephenate dehydrogenase (NAD+) activity"/>
    <property type="evidence" value="ECO:0007669"/>
    <property type="project" value="InterPro"/>
</dbReference>
<evidence type="ECO:0000259" key="3">
    <source>
        <dbReference type="PROSITE" id="PS51176"/>
    </source>
</evidence>
<dbReference type="GeneID" id="66833799"/>
<dbReference type="PANTHER" id="PTHR21363:SF0">
    <property type="entry name" value="PREPHENATE DEHYDROGENASE [NADP(+)]"/>
    <property type="match status" value="1"/>
</dbReference>
<dbReference type="InterPro" id="IPR046825">
    <property type="entry name" value="PDH_C"/>
</dbReference>
<dbReference type="GO" id="GO:0004665">
    <property type="term" value="F:prephenate dehydrogenase (NADP+) activity"/>
    <property type="evidence" value="ECO:0007669"/>
    <property type="project" value="UniProtKB-EC"/>
</dbReference>
<dbReference type="Pfam" id="PF02153">
    <property type="entry name" value="PDH_N"/>
    <property type="match status" value="1"/>
</dbReference>
<dbReference type="Gene3D" id="3.40.50.720">
    <property type="entry name" value="NAD(P)-binding Rossmann-like Domain"/>
    <property type="match status" value="1"/>
</dbReference>
<feature type="domain" description="Prephenate/arogenate dehydrogenase" evidence="3">
    <location>
        <begin position="14"/>
        <end position="297"/>
    </location>
</feature>
<dbReference type="GO" id="GO:0006571">
    <property type="term" value="P:tyrosine biosynthetic process"/>
    <property type="evidence" value="ECO:0007669"/>
    <property type="project" value="InterPro"/>
</dbReference>